<protein>
    <recommendedName>
        <fullName evidence="2">R3H domain-containing protein</fullName>
    </recommendedName>
</protein>
<organism evidence="3 4">
    <name type="scientific">Segniliparus rugosus (strain ATCC BAA-974 / DSM 45345 / CCUG 50838 / CIP 108380 / JCM 13579 / CDC 945)</name>
    <dbReference type="NCBI Taxonomy" id="679197"/>
    <lineage>
        <taxon>Bacteria</taxon>
        <taxon>Bacillati</taxon>
        <taxon>Actinomycetota</taxon>
        <taxon>Actinomycetes</taxon>
        <taxon>Mycobacteriales</taxon>
        <taxon>Segniliparaceae</taxon>
        <taxon>Segniliparus</taxon>
    </lineage>
</organism>
<dbReference type="InterPro" id="IPR036867">
    <property type="entry name" value="R3H_dom_sf"/>
</dbReference>
<dbReference type="PANTHER" id="PTHR35800">
    <property type="entry name" value="PROTEIN JAG"/>
    <property type="match status" value="1"/>
</dbReference>
<dbReference type="InterPro" id="IPR015946">
    <property type="entry name" value="KH_dom-like_a/b"/>
</dbReference>
<evidence type="ECO:0000256" key="1">
    <source>
        <dbReference type="SAM" id="MobiDB-lite"/>
    </source>
</evidence>
<dbReference type="SMART" id="SM00393">
    <property type="entry name" value="R3H"/>
    <property type="match status" value="1"/>
</dbReference>
<dbReference type="InterPro" id="IPR039247">
    <property type="entry name" value="KhpB"/>
</dbReference>
<dbReference type="HOGENOM" id="CLU_042512_3_0_11"/>
<dbReference type="Gene3D" id="3.30.1370.50">
    <property type="entry name" value="R3H-like domain"/>
    <property type="match status" value="1"/>
</dbReference>
<dbReference type="Gene3D" id="3.30.300.20">
    <property type="match status" value="1"/>
</dbReference>
<evidence type="ECO:0000313" key="3">
    <source>
        <dbReference type="EMBL" id="EFV11704.1"/>
    </source>
</evidence>
<dbReference type="RefSeq" id="WP_007472400.1">
    <property type="nucleotide sequence ID" value="NZ_KI391953.1"/>
</dbReference>
<dbReference type="Pfam" id="PF01424">
    <property type="entry name" value="R3H"/>
    <property type="match status" value="1"/>
</dbReference>
<accession>E5XV91</accession>
<dbReference type="PROSITE" id="PS51061">
    <property type="entry name" value="R3H"/>
    <property type="match status" value="1"/>
</dbReference>
<keyword evidence="4" id="KW-1185">Reference proteome</keyword>
<dbReference type="EMBL" id="ACZI02000001">
    <property type="protein sequence ID" value="EFV11704.1"/>
    <property type="molecule type" value="Genomic_DNA"/>
</dbReference>
<dbReference type="GO" id="GO:0003723">
    <property type="term" value="F:RNA binding"/>
    <property type="evidence" value="ECO:0007669"/>
    <property type="project" value="InterPro"/>
</dbReference>
<evidence type="ECO:0000259" key="2">
    <source>
        <dbReference type="PROSITE" id="PS51061"/>
    </source>
</evidence>
<dbReference type="InterPro" id="IPR034079">
    <property type="entry name" value="R3H_KhpB"/>
</dbReference>
<dbReference type="eggNOG" id="COG1847">
    <property type="taxonomic scope" value="Bacteria"/>
</dbReference>
<dbReference type="Proteomes" id="UP000004816">
    <property type="component" value="Unassembled WGS sequence"/>
</dbReference>
<evidence type="ECO:0000313" key="4">
    <source>
        <dbReference type="Proteomes" id="UP000004816"/>
    </source>
</evidence>
<dbReference type="AlphaFoldDB" id="E5XV91"/>
<dbReference type="STRING" id="679197.HMPREF9336_03413"/>
<dbReference type="CDD" id="cd02644">
    <property type="entry name" value="R3H_jag"/>
    <property type="match status" value="1"/>
</dbReference>
<dbReference type="SUPFAM" id="SSF82708">
    <property type="entry name" value="R3H domain"/>
    <property type="match status" value="1"/>
</dbReference>
<sequence length="181" mass="19698">MTETELEAPENQPEASAEEPDAENLLVEEGEIAGDYLEQLLDLLDYDGDLDLDVVGSRAVVSLEGGKDLQKLVGKQGEVLDALQTLTRLAVQQQTGQRSWLMLDVAKWRAQRRDDLHQVGLKAAADVVGNGQRMALTPMSPFERKIVHDAVASVPGARSESEGEEPNRYVVVIPDPAPATN</sequence>
<proteinExistence type="predicted"/>
<dbReference type="InterPro" id="IPR001374">
    <property type="entry name" value="R3H_dom"/>
</dbReference>
<dbReference type="PANTHER" id="PTHR35800:SF1">
    <property type="entry name" value="RNA-BINDING PROTEIN KHPB"/>
    <property type="match status" value="1"/>
</dbReference>
<name>E5XV91_SEGRC</name>
<feature type="domain" description="R3H" evidence="2">
    <location>
        <begin position="110"/>
        <end position="176"/>
    </location>
</feature>
<reference evidence="3 4" key="1">
    <citation type="journal article" date="2011" name="Stand. Genomic Sci.">
        <title>High quality draft genome sequence of Segniliparus rugosus CDC 945(T)= (ATCC BAA-974(T)).</title>
        <authorList>
            <person name="Earl A.M."/>
            <person name="Desjardins C.A."/>
            <person name="Fitzgerald M.G."/>
            <person name="Arachchi H.M."/>
            <person name="Zeng Q."/>
            <person name="Mehta T."/>
            <person name="Griggs A."/>
            <person name="Birren B.W."/>
            <person name="Toney N.C."/>
            <person name="Carr J."/>
            <person name="Posey J."/>
            <person name="Butler W.R."/>
        </authorList>
    </citation>
    <scope>NUCLEOTIDE SEQUENCE [LARGE SCALE GENOMIC DNA]</scope>
    <source>
        <strain evidence="4">ATCC BAA-974 / DSM 45345 / CCUG 50838 / CIP 108380 / JCM 13579 / CDC 945</strain>
    </source>
</reference>
<gene>
    <name evidence="3" type="ORF">HMPREF9336_03413</name>
</gene>
<comment type="caution">
    <text evidence="3">The sequence shown here is derived from an EMBL/GenBank/DDBJ whole genome shotgun (WGS) entry which is preliminary data.</text>
</comment>
<feature type="region of interest" description="Disordered" evidence="1">
    <location>
        <begin position="1"/>
        <end position="21"/>
    </location>
</feature>